<keyword evidence="4" id="KW-0676">Redox-active center</keyword>
<evidence type="ECO:0000256" key="2">
    <source>
        <dbReference type="ARBA" id="ARBA00022748"/>
    </source>
</evidence>
<dbReference type="EMBL" id="QJKB01000003">
    <property type="protein sequence ID" value="PXX44170.1"/>
    <property type="molecule type" value="Genomic_DNA"/>
</dbReference>
<comment type="caution">
    <text evidence="6">The sequence shown here is derived from an EMBL/GenBank/DDBJ whole genome shotgun (WGS) entry which is preliminary data.</text>
</comment>
<accession>A0A318J905</accession>
<dbReference type="RefSeq" id="WP_110255409.1">
    <property type="nucleotide sequence ID" value="NZ_QJKB01000003.1"/>
</dbReference>
<gene>
    <name evidence="6" type="ORF">DFR42_103439</name>
</gene>
<dbReference type="OrthoDB" id="9811352at2"/>
<protein>
    <submittedName>
        <fullName evidence="6">Thiol-disulfide isomerase/thioredoxin</fullName>
    </submittedName>
</protein>
<keyword evidence="2" id="KW-0201">Cytochrome c-type biogenesis</keyword>
<dbReference type="PROSITE" id="PS00194">
    <property type="entry name" value="THIOREDOXIN_1"/>
    <property type="match status" value="1"/>
</dbReference>
<organism evidence="6 7">
    <name type="scientific">Undibacterium pigrum</name>
    <dbReference type="NCBI Taxonomy" id="401470"/>
    <lineage>
        <taxon>Bacteria</taxon>
        <taxon>Pseudomonadati</taxon>
        <taxon>Pseudomonadota</taxon>
        <taxon>Betaproteobacteria</taxon>
        <taxon>Burkholderiales</taxon>
        <taxon>Oxalobacteraceae</taxon>
        <taxon>Undibacterium</taxon>
    </lineage>
</organism>
<name>A0A318J905_9BURK</name>
<dbReference type="GO" id="GO:0030313">
    <property type="term" value="C:cell envelope"/>
    <property type="evidence" value="ECO:0007669"/>
    <property type="project" value="UniProtKB-SubCell"/>
</dbReference>
<dbReference type="GO" id="GO:0017004">
    <property type="term" value="P:cytochrome complex assembly"/>
    <property type="evidence" value="ECO:0007669"/>
    <property type="project" value="UniProtKB-KW"/>
</dbReference>
<dbReference type="PANTHER" id="PTHR42852">
    <property type="entry name" value="THIOL:DISULFIDE INTERCHANGE PROTEIN DSBE"/>
    <property type="match status" value="1"/>
</dbReference>
<evidence type="ECO:0000256" key="1">
    <source>
        <dbReference type="ARBA" id="ARBA00004196"/>
    </source>
</evidence>
<dbReference type="InterPro" id="IPR000866">
    <property type="entry name" value="AhpC/TSA"/>
</dbReference>
<feature type="domain" description="Thioredoxin" evidence="5">
    <location>
        <begin position="35"/>
        <end position="176"/>
    </location>
</feature>
<evidence type="ECO:0000259" key="5">
    <source>
        <dbReference type="PROSITE" id="PS51352"/>
    </source>
</evidence>
<dbReference type="Gene3D" id="3.40.30.10">
    <property type="entry name" value="Glutaredoxin"/>
    <property type="match status" value="1"/>
</dbReference>
<evidence type="ECO:0000313" key="7">
    <source>
        <dbReference type="Proteomes" id="UP000247792"/>
    </source>
</evidence>
<dbReference type="GO" id="GO:0016209">
    <property type="term" value="F:antioxidant activity"/>
    <property type="evidence" value="ECO:0007669"/>
    <property type="project" value="InterPro"/>
</dbReference>
<keyword evidence="7" id="KW-1185">Reference proteome</keyword>
<keyword evidence="6" id="KW-0413">Isomerase</keyword>
<dbReference type="InterPro" id="IPR050553">
    <property type="entry name" value="Thioredoxin_ResA/DsbE_sf"/>
</dbReference>
<comment type="subcellular location">
    <subcellularLocation>
        <location evidence="1">Cell envelope</location>
    </subcellularLocation>
</comment>
<dbReference type="Pfam" id="PF00578">
    <property type="entry name" value="AhpC-TSA"/>
    <property type="match status" value="1"/>
</dbReference>
<evidence type="ECO:0000256" key="4">
    <source>
        <dbReference type="ARBA" id="ARBA00023284"/>
    </source>
</evidence>
<dbReference type="InterPro" id="IPR036249">
    <property type="entry name" value="Thioredoxin-like_sf"/>
</dbReference>
<evidence type="ECO:0000256" key="3">
    <source>
        <dbReference type="ARBA" id="ARBA00023157"/>
    </source>
</evidence>
<dbReference type="GO" id="GO:0016853">
    <property type="term" value="F:isomerase activity"/>
    <property type="evidence" value="ECO:0007669"/>
    <property type="project" value="UniProtKB-KW"/>
</dbReference>
<keyword evidence="3" id="KW-1015">Disulfide bond</keyword>
<evidence type="ECO:0000313" key="6">
    <source>
        <dbReference type="EMBL" id="PXX44170.1"/>
    </source>
</evidence>
<dbReference type="InterPro" id="IPR017937">
    <property type="entry name" value="Thioredoxin_CS"/>
</dbReference>
<dbReference type="GO" id="GO:0015036">
    <property type="term" value="F:disulfide oxidoreductase activity"/>
    <property type="evidence" value="ECO:0007669"/>
    <property type="project" value="UniProtKB-ARBA"/>
</dbReference>
<dbReference type="SUPFAM" id="SSF52833">
    <property type="entry name" value="Thioredoxin-like"/>
    <property type="match status" value="1"/>
</dbReference>
<dbReference type="PANTHER" id="PTHR42852:SF6">
    <property type="entry name" value="THIOL:DISULFIDE INTERCHANGE PROTEIN DSBE"/>
    <property type="match status" value="1"/>
</dbReference>
<dbReference type="AlphaFoldDB" id="A0A318J905"/>
<dbReference type="InterPro" id="IPR013766">
    <property type="entry name" value="Thioredoxin_domain"/>
</dbReference>
<proteinExistence type="predicted"/>
<sequence>MNKKFIALALVLGVAFAGLGIYVGNRQMTPKPPADKAVAQLMAQQFKDSEGKSQTLAQWQGKLLVVNFWATWCAPCVQEMPELSALQQEFKGKSVQILGPGIDSPANIAEFAKKYQISYPLFAAGMEGSELSRQLGNAGGGLPFTILISPDGRVLKSYLGRLKMEELRADITKFSLEK</sequence>
<dbReference type="Proteomes" id="UP000247792">
    <property type="component" value="Unassembled WGS sequence"/>
</dbReference>
<dbReference type="CDD" id="cd02966">
    <property type="entry name" value="TlpA_like_family"/>
    <property type="match status" value="1"/>
</dbReference>
<dbReference type="PROSITE" id="PS51352">
    <property type="entry name" value="THIOREDOXIN_2"/>
    <property type="match status" value="1"/>
</dbReference>
<reference evidence="6 7" key="1">
    <citation type="submission" date="2018-05" db="EMBL/GenBank/DDBJ databases">
        <title>Genomic Encyclopedia of Type Strains, Phase IV (KMG-IV): sequencing the most valuable type-strain genomes for metagenomic binning, comparative biology and taxonomic classification.</title>
        <authorList>
            <person name="Goeker M."/>
        </authorList>
    </citation>
    <scope>NUCLEOTIDE SEQUENCE [LARGE SCALE GENOMIC DNA]</scope>
    <source>
        <strain evidence="6 7">DSM 19792</strain>
    </source>
</reference>